<reference evidence="2 3" key="1">
    <citation type="submission" date="2011-12" db="EMBL/GenBank/DDBJ databases">
        <title>Whole genome shotgun sequence of Arthrobacter globiformis NBRC 12137.</title>
        <authorList>
            <person name="Miyazawa S."/>
            <person name="Hosoyama A."/>
            <person name="Tsuchikane K."/>
            <person name="Katsumata H."/>
            <person name="Yamazaki S."/>
            <person name="Fujita N."/>
        </authorList>
    </citation>
    <scope>NUCLEOTIDE SEQUENCE [LARGE SCALE GENOMIC DNA]</scope>
    <source>
        <strain evidence="2 3">NBRC 12137</strain>
    </source>
</reference>
<feature type="region of interest" description="Disordered" evidence="1">
    <location>
        <begin position="25"/>
        <end position="51"/>
    </location>
</feature>
<dbReference type="EMBL" id="BAEG01000035">
    <property type="protein sequence ID" value="GAB13062.1"/>
    <property type="molecule type" value="Genomic_DNA"/>
</dbReference>
<feature type="compositionally biased region" description="Basic and acidic residues" evidence="1">
    <location>
        <begin position="33"/>
        <end position="48"/>
    </location>
</feature>
<comment type="caution">
    <text evidence="2">The sequence shown here is derived from an EMBL/GenBank/DDBJ whole genome shotgun (WGS) entry which is preliminary data.</text>
</comment>
<evidence type="ECO:0000256" key="1">
    <source>
        <dbReference type="SAM" id="MobiDB-lite"/>
    </source>
</evidence>
<dbReference type="STRING" id="1077972.ARGLB_035_00270"/>
<dbReference type="AlphaFoldDB" id="H0QJR1"/>
<dbReference type="Proteomes" id="UP000003828">
    <property type="component" value="Unassembled WGS sequence"/>
</dbReference>
<accession>H0QJR1</accession>
<protein>
    <submittedName>
        <fullName evidence="2">Uncharacterized protein</fullName>
    </submittedName>
</protein>
<evidence type="ECO:0000313" key="3">
    <source>
        <dbReference type="Proteomes" id="UP000003828"/>
    </source>
</evidence>
<proteinExistence type="predicted"/>
<name>H0QJR1_ARTG1</name>
<evidence type="ECO:0000313" key="2">
    <source>
        <dbReference type="EMBL" id="GAB13062.1"/>
    </source>
</evidence>
<gene>
    <name evidence="2" type="ORF">ARGLB_035_00270</name>
</gene>
<feature type="region of interest" description="Disordered" evidence="1">
    <location>
        <begin position="64"/>
        <end position="85"/>
    </location>
</feature>
<sequence>MVYFNSIGPPGENGKHHECTLCTPVGGHHRRTRDPNLAERGPDCHGESRSSVYAANTEAGDLPWLSNGIHSGDAPAGGAAGQKAP</sequence>
<organism evidence="2 3">
    <name type="scientific">Arthrobacter globiformis (strain ATCC 8010 / DSM 20124 / JCM 1332 / NBRC 12137 / NCIMB 8907 / NRRL B-2979 / 168)</name>
    <dbReference type="NCBI Taxonomy" id="1077972"/>
    <lineage>
        <taxon>Bacteria</taxon>
        <taxon>Bacillati</taxon>
        <taxon>Actinomycetota</taxon>
        <taxon>Actinomycetes</taxon>
        <taxon>Micrococcales</taxon>
        <taxon>Micrococcaceae</taxon>
        <taxon>Arthrobacter</taxon>
    </lineage>
</organism>
<keyword evidence="3" id="KW-1185">Reference proteome</keyword>